<dbReference type="InterPro" id="IPR036770">
    <property type="entry name" value="Ankyrin_rpt-contain_sf"/>
</dbReference>
<gene>
    <name evidence="4" type="ORF">B0T17DRAFT_181615</name>
</gene>
<dbReference type="Gene3D" id="1.25.40.20">
    <property type="entry name" value="Ankyrin repeat-containing domain"/>
    <property type="match status" value="2"/>
</dbReference>
<accession>A0AA39X8H4</accession>
<dbReference type="SUPFAM" id="SSF48403">
    <property type="entry name" value="Ankyrin repeat"/>
    <property type="match status" value="1"/>
</dbReference>
<evidence type="ECO:0000256" key="1">
    <source>
        <dbReference type="ARBA" id="ARBA00022737"/>
    </source>
</evidence>
<dbReference type="EMBL" id="JAULSR010000002">
    <property type="protein sequence ID" value="KAK0629238.1"/>
    <property type="molecule type" value="Genomic_DNA"/>
</dbReference>
<protein>
    <submittedName>
        <fullName evidence="4">Ankyrin repeat-containing domain protein</fullName>
    </submittedName>
</protein>
<dbReference type="Pfam" id="PF12796">
    <property type="entry name" value="Ank_2"/>
    <property type="match status" value="1"/>
</dbReference>
<keyword evidence="1" id="KW-0677">Repeat</keyword>
<keyword evidence="2 3" id="KW-0040">ANK repeat</keyword>
<dbReference type="Proteomes" id="UP001174934">
    <property type="component" value="Unassembled WGS sequence"/>
</dbReference>
<dbReference type="SMART" id="SM00248">
    <property type="entry name" value="ANK"/>
    <property type="match status" value="5"/>
</dbReference>
<sequence length="497" mass="56310">MVSLLEKSSIIGFNVQELYLSSYTLESVAHYHPLSFPDNLPQNLQLLFHVASTNVPDGVATSTIIIDAIRGKSNLSLENALHIQPGLRDSPDSLGLAPLHWAAMLNDVGTARILLDHGATVDIRTKGSRSTPLHLAISSGDKKHRDTLIQLLIGHGADVDAKDHRMWTPLMLAYENLSHIRVLLKAGANVYEQDLMGMAVLHWVSACNGNRDGMCQFIIRELVNAGADINKQDRWGQTPLFNILIISRDLRHTAFHTLLDLGADVNILSYLGTSIIDIVSDFGYAAHYSHLRSLQIQGLNPDGLNIEGGNENLCMDIFMWRLSNEREELTYLDIFEFCALIFEVRSRNWNLRLFRKEHDELMANGEHTRLRKWLGWQWQRLYDEPWLVNRIWECEDNDCASHDCNWGCYDYSLQASHCQYWYGHSNEWDSCSSWYGHVGNMEDAVEVDYDTMILFGVGSEPSWGGEEDGNSDDTLMQAAEDMDNDSDVGEFFDALED</sequence>
<evidence type="ECO:0000313" key="4">
    <source>
        <dbReference type="EMBL" id="KAK0629238.1"/>
    </source>
</evidence>
<proteinExistence type="predicted"/>
<evidence type="ECO:0000313" key="5">
    <source>
        <dbReference type="Proteomes" id="UP001174934"/>
    </source>
</evidence>
<dbReference type="InterPro" id="IPR002110">
    <property type="entry name" value="Ankyrin_rpt"/>
</dbReference>
<feature type="repeat" description="ANK" evidence="3">
    <location>
        <begin position="94"/>
        <end position="126"/>
    </location>
</feature>
<organism evidence="4 5">
    <name type="scientific">Bombardia bombarda</name>
    <dbReference type="NCBI Taxonomy" id="252184"/>
    <lineage>
        <taxon>Eukaryota</taxon>
        <taxon>Fungi</taxon>
        <taxon>Dikarya</taxon>
        <taxon>Ascomycota</taxon>
        <taxon>Pezizomycotina</taxon>
        <taxon>Sordariomycetes</taxon>
        <taxon>Sordariomycetidae</taxon>
        <taxon>Sordariales</taxon>
        <taxon>Lasiosphaeriaceae</taxon>
        <taxon>Bombardia</taxon>
    </lineage>
</organism>
<comment type="caution">
    <text evidence="4">The sequence shown here is derived from an EMBL/GenBank/DDBJ whole genome shotgun (WGS) entry which is preliminary data.</text>
</comment>
<reference evidence="4" key="1">
    <citation type="submission" date="2023-06" db="EMBL/GenBank/DDBJ databases">
        <title>Genome-scale phylogeny and comparative genomics of the fungal order Sordariales.</title>
        <authorList>
            <consortium name="Lawrence Berkeley National Laboratory"/>
            <person name="Hensen N."/>
            <person name="Bonometti L."/>
            <person name="Westerberg I."/>
            <person name="Brannstrom I.O."/>
            <person name="Guillou S."/>
            <person name="Cros-Aarteil S."/>
            <person name="Calhoun S."/>
            <person name="Haridas S."/>
            <person name="Kuo A."/>
            <person name="Mondo S."/>
            <person name="Pangilinan J."/>
            <person name="Riley R."/>
            <person name="LaButti K."/>
            <person name="Andreopoulos B."/>
            <person name="Lipzen A."/>
            <person name="Chen C."/>
            <person name="Yanf M."/>
            <person name="Daum C."/>
            <person name="Ng V."/>
            <person name="Clum A."/>
            <person name="Steindorff A."/>
            <person name="Ohm R."/>
            <person name="Martin F."/>
            <person name="Silar P."/>
            <person name="Natvig D."/>
            <person name="Lalanne C."/>
            <person name="Gautier V."/>
            <person name="Ament-velasquez S.L."/>
            <person name="Kruys A."/>
            <person name="Hutchinson M.I."/>
            <person name="Powell A.J."/>
            <person name="Barry K."/>
            <person name="Miller A.N."/>
            <person name="Grigoriev I.V."/>
            <person name="Debuchy R."/>
            <person name="Gladieux P."/>
            <person name="Thoren M.H."/>
            <person name="Johannesson H."/>
        </authorList>
    </citation>
    <scope>NUCLEOTIDE SEQUENCE</scope>
    <source>
        <strain evidence="4">SMH3391-2</strain>
    </source>
</reference>
<feature type="repeat" description="ANK" evidence="3">
    <location>
        <begin position="128"/>
        <end position="164"/>
    </location>
</feature>
<dbReference type="PROSITE" id="PS50297">
    <property type="entry name" value="ANK_REP_REGION"/>
    <property type="match status" value="2"/>
</dbReference>
<dbReference type="PANTHER" id="PTHR24171:SF9">
    <property type="entry name" value="ANKYRIN REPEAT DOMAIN-CONTAINING PROTEIN 39"/>
    <property type="match status" value="1"/>
</dbReference>
<dbReference type="PANTHER" id="PTHR24171">
    <property type="entry name" value="ANKYRIN REPEAT DOMAIN-CONTAINING PROTEIN 39-RELATED"/>
    <property type="match status" value="1"/>
</dbReference>
<dbReference type="AlphaFoldDB" id="A0AA39X8H4"/>
<name>A0AA39X8H4_9PEZI</name>
<dbReference type="PROSITE" id="PS50088">
    <property type="entry name" value="ANK_REPEAT"/>
    <property type="match status" value="2"/>
</dbReference>
<keyword evidence="5" id="KW-1185">Reference proteome</keyword>
<evidence type="ECO:0000256" key="3">
    <source>
        <dbReference type="PROSITE-ProRule" id="PRU00023"/>
    </source>
</evidence>
<dbReference type="PRINTS" id="PR01415">
    <property type="entry name" value="ANKYRIN"/>
</dbReference>
<evidence type="ECO:0000256" key="2">
    <source>
        <dbReference type="ARBA" id="ARBA00023043"/>
    </source>
</evidence>